<proteinExistence type="predicted"/>
<dbReference type="InterPro" id="IPR041881">
    <property type="entry name" value="PqqD_sf"/>
</dbReference>
<dbReference type="Gene3D" id="1.10.10.1150">
    <property type="entry name" value="Coenzyme PQQ synthesis protein D (PqqD)"/>
    <property type="match status" value="1"/>
</dbReference>
<gene>
    <name evidence="1" type="ORF">F3F73_16605</name>
</gene>
<dbReference type="EMBL" id="VWMK01000018">
    <property type="protein sequence ID" value="KAA3760897.1"/>
    <property type="molecule type" value="Genomic_DNA"/>
</dbReference>
<dbReference type="RefSeq" id="WP_005929860.1">
    <property type="nucleotide sequence ID" value="NZ_CABKSE010000002.1"/>
</dbReference>
<organism evidence="1 2">
    <name type="scientific">Bacteroides salyersiae</name>
    <dbReference type="NCBI Taxonomy" id="291644"/>
    <lineage>
        <taxon>Bacteria</taxon>
        <taxon>Pseudomonadati</taxon>
        <taxon>Bacteroidota</taxon>
        <taxon>Bacteroidia</taxon>
        <taxon>Bacteroidales</taxon>
        <taxon>Bacteroidaceae</taxon>
        <taxon>Bacteroides</taxon>
    </lineage>
</organism>
<evidence type="ECO:0000313" key="1">
    <source>
        <dbReference type="EMBL" id="KAA3760897.1"/>
    </source>
</evidence>
<protein>
    <submittedName>
        <fullName evidence="1">PqqD family protein</fullName>
    </submittedName>
</protein>
<sequence length="94" mass="10654">MKLKLKEGILIQEVAGEKILMASGMEEVDYSRMIVLNPSAALLAEALIERSCTLQQLVEILTDVYDADEVSVAKDVEEWLEQLWELRVLEKTDC</sequence>
<evidence type="ECO:0000313" key="2">
    <source>
        <dbReference type="Proteomes" id="UP000422221"/>
    </source>
</evidence>
<dbReference type="InterPro" id="IPR008792">
    <property type="entry name" value="PQQD"/>
</dbReference>
<dbReference type="Pfam" id="PF05402">
    <property type="entry name" value="PqqD"/>
    <property type="match status" value="1"/>
</dbReference>
<dbReference type="AlphaFoldDB" id="A0A7J4XFL9"/>
<accession>A0A7J4XFL9</accession>
<dbReference type="Proteomes" id="UP000422221">
    <property type="component" value="Unassembled WGS sequence"/>
</dbReference>
<reference evidence="1 2" key="1">
    <citation type="journal article" date="2019" name="Nat. Med.">
        <title>A library of human gut bacterial isolates paired with longitudinal multiomics data enables mechanistic microbiome research.</title>
        <authorList>
            <person name="Poyet M."/>
            <person name="Groussin M."/>
            <person name="Gibbons S.M."/>
            <person name="Avila-Pacheco J."/>
            <person name="Jiang X."/>
            <person name="Kearney S.M."/>
            <person name="Perrotta A.R."/>
            <person name="Berdy B."/>
            <person name="Zhao S."/>
            <person name="Lieberman T.D."/>
            <person name="Swanson P.K."/>
            <person name="Smith M."/>
            <person name="Roesemann S."/>
            <person name="Alexander J.E."/>
            <person name="Rich S.A."/>
            <person name="Livny J."/>
            <person name="Vlamakis H."/>
            <person name="Clish C."/>
            <person name="Bullock K."/>
            <person name="Deik A."/>
            <person name="Scott J."/>
            <person name="Pierce K.A."/>
            <person name="Xavier R.J."/>
            <person name="Alm E.J."/>
        </authorList>
    </citation>
    <scope>NUCLEOTIDE SEQUENCE [LARGE SCALE GENOMIC DNA]</scope>
    <source>
        <strain evidence="1 2">BIOML-A10</strain>
    </source>
</reference>
<comment type="caution">
    <text evidence="1">The sequence shown here is derived from an EMBL/GenBank/DDBJ whole genome shotgun (WGS) entry which is preliminary data.</text>
</comment>
<name>A0A7J4XFL9_9BACE</name>